<protein>
    <submittedName>
        <fullName evidence="2">Uncharacterized protein</fullName>
    </submittedName>
</protein>
<name>A0A5E4M218_9HEMI</name>
<dbReference type="Proteomes" id="UP000325440">
    <property type="component" value="Unassembled WGS sequence"/>
</dbReference>
<sequence length="109" mass="12602">MFTARRWCAFFFVRHANRSNDGCPSSPPTRSFTATSKTSTWPGPVKGIENRTGPDGWQRSKDNIVRKLRSIQMGCLSRYPFSFRVFGSTFVDGMDRTELFRNRNRTRSL</sequence>
<feature type="region of interest" description="Disordered" evidence="1">
    <location>
        <begin position="20"/>
        <end position="59"/>
    </location>
</feature>
<evidence type="ECO:0000313" key="2">
    <source>
        <dbReference type="EMBL" id="VVC25321.1"/>
    </source>
</evidence>
<dbReference type="AlphaFoldDB" id="A0A5E4M218"/>
<gene>
    <name evidence="2" type="ORF">CINCED_3A013818</name>
</gene>
<feature type="compositionally biased region" description="Polar residues" evidence="1">
    <location>
        <begin position="20"/>
        <end position="41"/>
    </location>
</feature>
<organism evidence="2 3">
    <name type="scientific">Cinara cedri</name>
    <dbReference type="NCBI Taxonomy" id="506608"/>
    <lineage>
        <taxon>Eukaryota</taxon>
        <taxon>Metazoa</taxon>
        <taxon>Ecdysozoa</taxon>
        <taxon>Arthropoda</taxon>
        <taxon>Hexapoda</taxon>
        <taxon>Insecta</taxon>
        <taxon>Pterygota</taxon>
        <taxon>Neoptera</taxon>
        <taxon>Paraneoptera</taxon>
        <taxon>Hemiptera</taxon>
        <taxon>Sternorrhyncha</taxon>
        <taxon>Aphidomorpha</taxon>
        <taxon>Aphidoidea</taxon>
        <taxon>Aphididae</taxon>
        <taxon>Lachninae</taxon>
        <taxon>Cinara</taxon>
    </lineage>
</organism>
<accession>A0A5E4M218</accession>
<evidence type="ECO:0000256" key="1">
    <source>
        <dbReference type="SAM" id="MobiDB-lite"/>
    </source>
</evidence>
<dbReference type="EMBL" id="CABPRJ010000011">
    <property type="protein sequence ID" value="VVC25321.1"/>
    <property type="molecule type" value="Genomic_DNA"/>
</dbReference>
<reference evidence="2 3" key="1">
    <citation type="submission" date="2019-08" db="EMBL/GenBank/DDBJ databases">
        <authorList>
            <person name="Alioto T."/>
            <person name="Alioto T."/>
            <person name="Gomez Garrido J."/>
        </authorList>
    </citation>
    <scope>NUCLEOTIDE SEQUENCE [LARGE SCALE GENOMIC DNA]</scope>
</reference>
<evidence type="ECO:0000313" key="3">
    <source>
        <dbReference type="Proteomes" id="UP000325440"/>
    </source>
</evidence>
<keyword evidence="3" id="KW-1185">Reference proteome</keyword>
<proteinExistence type="predicted"/>